<evidence type="ECO:0000256" key="2">
    <source>
        <dbReference type="ARBA" id="ARBA00022801"/>
    </source>
</evidence>
<reference evidence="5" key="1">
    <citation type="submission" date="2020-11" db="EMBL/GenBank/DDBJ databases">
        <title>Nocardia NEAU-351.nov., a novel actinomycete isolated from the cow dung.</title>
        <authorList>
            <person name="Zhang X."/>
        </authorList>
    </citation>
    <scope>NUCLEOTIDE SEQUENCE</scope>
    <source>
        <strain evidence="5">NEAU-351</strain>
    </source>
</reference>
<dbReference type="Pfam" id="PF04970">
    <property type="entry name" value="LRAT"/>
    <property type="match status" value="1"/>
</dbReference>
<evidence type="ECO:0000259" key="4">
    <source>
        <dbReference type="PROSITE" id="PS51934"/>
    </source>
</evidence>
<dbReference type="GO" id="GO:0005737">
    <property type="term" value="C:cytoplasm"/>
    <property type="evidence" value="ECO:0007669"/>
    <property type="project" value="TreeGrafter"/>
</dbReference>
<dbReference type="InterPro" id="IPR007053">
    <property type="entry name" value="LRAT_dom"/>
</dbReference>
<proteinExistence type="predicted"/>
<dbReference type="PANTHER" id="PTHR13943:SF77">
    <property type="entry name" value="LRAT DOMAIN-CONTAINING PROTEIN"/>
    <property type="match status" value="1"/>
</dbReference>
<dbReference type="RefSeq" id="WP_196148922.1">
    <property type="nucleotide sequence ID" value="NZ_JADMLG010000003.1"/>
</dbReference>
<evidence type="ECO:0000256" key="3">
    <source>
        <dbReference type="ARBA" id="ARBA00023098"/>
    </source>
</evidence>
<accession>A0A931I940</accession>
<dbReference type="GO" id="GO:0008970">
    <property type="term" value="F:phospholipase A1 activity"/>
    <property type="evidence" value="ECO:0007669"/>
    <property type="project" value="TreeGrafter"/>
</dbReference>
<protein>
    <submittedName>
        <fullName evidence="5">Lecithin retinol acyltransferase family protein</fullName>
    </submittedName>
</protein>
<keyword evidence="6" id="KW-1185">Reference proteome</keyword>
<name>A0A931I940_9NOCA</name>
<evidence type="ECO:0000313" key="6">
    <source>
        <dbReference type="Proteomes" id="UP000655751"/>
    </source>
</evidence>
<dbReference type="GO" id="GO:0070292">
    <property type="term" value="P:N-acylphosphatidylethanolamine metabolic process"/>
    <property type="evidence" value="ECO:0007669"/>
    <property type="project" value="TreeGrafter"/>
</dbReference>
<dbReference type="EMBL" id="JADMLG010000003">
    <property type="protein sequence ID" value="MBH0776591.1"/>
    <property type="molecule type" value="Genomic_DNA"/>
</dbReference>
<comment type="caution">
    <text evidence="5">The sequence shown here is derived from an EMBL/GenBank/DDBJ whole genome shotgun (WGS) entry which is preliminary data.</text>
</comment>
<dbReference type="Gene3D" id="3.90.1720.10">
    <property type="entry name" value="endopeptidase domain like (from Nostoc punctiforme)"/>
    <property type="match status" value="1"/>
</dbReference>
<evidence type="ECO:0000256" key="1">
    <source>
        <dbReference type="ARBA" id="ARBA00022679"/>
    </source>
</evidence>
<organism evidence="5 6">
    <name type="scientific">Nocardia bovistercoris</name>
    <dbReference type="NCBI Taxonomy" id="2785916"/>
    <lineage>
        <taxon>Bacteria</taxon>
        <taxon>Bacillati</taxon>
        <taxon>Actinomycetota</taxon>
        <taxon>Actinomycetes</taxon>
        <taxon>Mycobacteriales</taxon>
        <taxon>Nocardiaceae</taxon>
        <taxon>Nocardia</taxon>
    </lineage>
</organism>
<evidence type="ECO:0000313" key="5">
    <source>
        <dbReference type="EMBL" id="MBH0776591.1"/>
    </source>
</evidence>
<feature type="domain" description="LRAT" evidence="4">
    <location>
        <begin position="7"/>
        <end position="116"/>
    </location>
</feature>
<gene>
    <name evidence="5" type="ORF">IT779_09875</name>
</gene>
<keyword evidence="2" id="KW-0378">Hydrolase</keyword>
<keyword evidence="1" id="KW-0808">Transferase</keyword>
<dbReference type="GO" id="GO:0004623">
    <property type="term" value="F:phospholipase A2 activity"/>
    <property type="evidence" value="ECO:0007669"/>
    <property type="project" value="TreeGrafter"/>
</dbReference>
<dbReference type="GO" id="GO:0016410">
    <property type="term" value="F:N-acyltransferase activity"/>
    <property type="evidence" value="ECO:0007669"/>
    <property type="project" value="TreeGrafter"/>
</dbReference>
<dbReference type="AlphaFoldDB" id="A0A931I940"/>
<dbReference type="PROSITE" id="PS51934">
    <property type="entry name" value="LRAT"/>
    <property type="match status" value="1"/>
</dbReference>
<keyword evidence="5" id="KW-0012">Acyltransferase</keyword>
<dbReference type="Proteomes" id="UP000655751">
    <property type="component" value="Unassembled WGS sequence"/>
</dbReference>
<sequence>MTKGDHIKFHRLLGVEHHAIDMGDGTVIEFRSGRALGKMIRRVALDQVRGRSSLITVRYDTPVLPAEETCRRAEALLEFFDRDGKQRGAYPRYNLFAHNCEHFATMCKTGESMSEQVADFQRGMRGGARTYLLLTAAGLAIDIVIRRLSNRAPDSDHGQRR</sequence>
<dbReference type="InterPro" id="IPR051496">
    <property type="entry name" value="H-rev107_PLA/AT"/>
</dbReference>
<dbReference type="PANTHER" id="PTHR13943">
    <property type="entry name" value="HRAS-LIKE SUPPRESSOR - RELATED"/>
    <property type="match status" value="1"/>
</dbReference>
<keyword evidence="3" id="KW-0443">Lipid metabolism</keyword>